<reference evidence="2 3" key="1">
    <citation type="submission" date="2020-08" db="EMBL/GenBank/DDBJ databases">
        <title>Genomic Encyclopedia of Type Strains, Phase IV (KMG-V): Genome sequencing to study the core and pangenomes of soil and plant-associated prokaryotes.</title>
        <authorList>
            <person name="Whitman W."/>
        </authorList>
    </citation>
    <scope>NUCLEOTIDE SEQUENCE [LARGE SCALE GENOMIC DNA]</scope>
    <source>
        <strain evidence="2 3">SEMIA 4013</strain>
    </source>
</reference>
<protein>
    <recommendedName>
        <fullName evidence="4">Lipoprotein</fullName>
    </recommendedName>
</protein>
<dbReference type="AlphaFoldDB" id="A0AAW3USW1"/>
<sequence length="251" mass="27779">MTFERTKDYPFSGRRNADRARMPAKAMRETPSRAGGMAFRSMSLTIASILLCAMGCGCASAPEPRDYAADNSKAVRSPECPDLSGVYEGRVRQIVEGYGPNVLPLADEIFHAENIEAAEAMRAGYRRDANGRRIAPDATVFQKNADGNYTVTTYYGTFQLGSLKTRFNSQVKVSCEAGTIGWIAPEQSSRSEFGPNYSFSGRSVRLDSNGDILLTTWTHMSYHMALLWLPMGAGTDKTVYRYKRLHSSIDH</sequence>
<feature type="region of interest" description="Disordered" evidence="1">
    <location>
        <begin position="1"/>
        <end position="32"/>
    </location>
</feature>
<feature type="compositionally biased region" description="Basic and acidic residues" evidence="1">
    <location>
        <begin position="15"/>
        <end position="31"/>
    </location>
</feature>
<dbReference type="Proteomes" id="UP000518681">
    <property type="component" value="Unassembled WGS sequence"/>
</dbReference>
<dbReference type="RefSeq" id="WP_183797172.1">
    <property type="nucleotide sequence ID" value="NZ_CP099645.1"/>
</dbReference>
<organism evidence="2 3">
    <name type="scientific">Paraburkholderia fungorum</name>
    <dbReference type="NCBI Taxonomy" id="134537"/>
    <lineage>
        <taxon>Bacteria</taxon>
        <taxon>Pseudomonadati</taxon>
        <taxon>Pseudomonadota</taxon>
        <taxon>Betaproteobacteria</taxon>
        <taxon>Burkholderiales</taxon>
        <taxon>Burkholderiaceae</taxon>
        <taxon>Paraburkholderia</taxon>
    </lineage>
</organism>
<comment type="caution">
    <text evidence="2">The sequence shown here is derived from an EMBL/GenBank/DDBJ whole genome shotgun (WGS) entry which is preliminary data.</text>
</comment>
<dbReference type="EMBL" id="JACIIK010000004">
    <property type="protein sequence ID" value="MBB6201416.1"/>
    <property type="molecule type" value="Genomic_DNA"/>
</dbReference>
<evidence type="ECO:0000313" key="2">
    <source>
        <dbReference type="EMBL" id="MBB6201416.1"/>
    </source>
</evidence>
<accession>A0AAW3USW1</accession>
<evidence type="ECO:0008006" key="4">
    <source>
        <dbReference type="Google" id="ProtNLM"/>
    </source>
</evidence>
<proteinExistence type="predicted"/>
<evidence type="ECO:0000313" key="3">
    <source>
        <dbReference type="Proteomes" id="UP000518681"/>
    </source>
</evidence>
<name>A0AAW3USW1_9BURK</name>
<gene>
    <name evidence="2" type="ORF">GGD69_002269</name>
</gene>
<evidence type="ECO:0000256" key="1">
    <source>
        <dbReference type="SAM" id="MobiDB-lite"/>
    </source>
</evidence>